<keyword evidence="6 9" id="KW-0570">Pentose shunt</keyword>
<evidence type="ECO:0000256" key="8">
    <source>
        <dbReference type="ARBA" id="ARBA00048810"/>
    </source>
</evidence>
<dbReference type="RefSeq" id="WP_111398449.1">
    <property type="nucleotide sequence ID" value="NZ_QKYU01000012.1"/>
</dbReference>
<comment type="pathway">
    <text evidence="2 9">Carbohydrate degradation; pentose phosphate pathway; D-glyceraldehyde 3-phosphate and beta-D-fructose 6-phosphate from D-ribose 5-phosphate and D-xylulose 5-phosphate (non-oxidative stage): step 2/3.</text>
</comment>
<dbReference type="PROSITE" id="PS01054">
    <property type="entry name" value="TRANSALDOLASE_1"/>
    <property type="match status" value="1"/>
</dbReference>
<evidence type="ECO:0000256" key="4">
    <source>
        <dbReference type="ARBA" id="ARBA00022490"/>
    </source>
</evidence>
<dbReference type="InterPro" id="IPR022999">
    <property type="entry name" value="Transaldolase_3B"/>
</dbReference>
<dbReference type="HAMAP" id="MF_00494">
    <property type="entry name" value="Transaldolase_3b"/>
    <property type="match status" value="1"/>
</dbReference>
<dbReference type="InterPro" id="IPR018225">
    <property type="entry name" value="Transaldolase_AS"/>
</dbReference>
<sequence length="218" mass="23368">MKFFVDTADIADIKALTEAGMVDGVTTNPSIIAKSGRKMAEVIAEICAITPGPVSAEVTATDFEGMLAEGKFLRDIAKNVCIKVPLTEAGLRACKAFTSEGTLVNVTLCFSPAQALLAAKAGASFVSPFVGRLDDIAQDGMKLIADIMTIYRNYPNLRTEVLVASIRHPIHLVEAAKLGAHVSTLPPSVIRQLYRHPLTDRGLEAFLADWKKTGQSIL</sequence>
<keyword evidence="5 9" id="KW-0808">Transferase</keyword>
<dbReference type="Gene3D" id="3.20.20.70">
    <property type="entry name" value="Aldolase class I"/>
    <property type="match status" value="1"/>
</dbReference>
<evidence type="ECO:0000256" key="5">
    <source>
        <dbReference type="ARBA" id="ARBA00022679"/>
    </source>
</evidence>
<dbReference type="AlphaFoldDB" id="A0A2W7KBM4"/>
<dbReference type="PANTHER" id="PTHR10683:SF40">
    <property type="entry name" value="FRUCTOSE-6-PHOSPHATE ALDOLASE 1-RELATED"/>
    <property type="match status" value="1"/>
</dbReference>
<evidence type="ECO:0000256" key="1">
    <source>
        <dbReference type="ARBA" id="ARBA00004496"/>
    </source>
</evidence>
<evidence type="ECO:0000313" key="10">
    <source>
        <dbReference type="EMBL" id="PZW45024.1"/>
    </source>
</evidence>
<dbReference type="InterPro" id="IPR004731">
    <property type="entry name" value="Transaldolase_3B/F6P_aldolase"/>
</dbReference>
<dbReference type="CDD" id="cd00956">
    <property type="entry name" value="Transaldolase_FSA"/>
    <property type="match status" value="1"/>
</dbReference>
<accession>A0A2W7KBM4</accession>
<dbReference type="InterPro" id="IPR013785">
    <property type="entry name" value="Aldolase_TIM"/>
</dbReference>
<organism evidence="10 11">
    <name type="scientific">Humitalea rosea</name>
    <dbReference type="NCBI Taxonomy" id="990373"/>
    <lineage>
        <taxon>Bacteria</taxon>
        <taxon>Pseudomonadati</taxon>
        <taxon>Pseudomonadota</taxon>
        <taxon>Alphaproteobacteria</taxon>
        <taxon>Acetobacterales</taxon>
        <taxon>Roseomonadaceae</taxon>
        <taxon>Humitalea</taxon>
    </lineage>
</organism>
<dbReference type="GO" id="GO:0016832">
    <property type="term" value="F:aldehyde-lyase activity"/>
    <property type="evidence" value="ECO:0007669"/>
    <property type="project" value="InterPro"/>
</dbReference>
<dbReference type="UniPathway" id="UPA00115">
    <property type="reaction ID" value="UER00414"/>
</dbReference>
<dbReference type="GO" id="GO:0005975">
    <property type="term" value="P:carbohydrate metabolic process"/>
    <property type="evidence" value="ECO:0007669"/>
    <property type="project" value="InterPro"/>
</dbReference>
<dbReference type="PANTHER" id="PTHR10683">
    <property type="entry name" value="TRANSALDOLASE"/>
    <property type="match status" value="1"/>
</dbReference>
<dbReference type="GO" id="GO:0006098">
    <property type="term" value="P:pentose-phosphate shunt"/>
    <property type="evidence" value="ECO:0007669"/>
    <property type="project" value="UniProtKB-UniRule"/>
</dbReference>
<comment type="similarity">
    <text evidence="3 9">Belongs to the transaldolase family. Type 3B subfamily.</text>
</comment>
<reference evidence="10 11" key="1">
    <citation type="submission" date="2018-06" db="EMBL/GenBank/DDBJ databases">
        <title>Genomic Encyclopedia of Archaeal and Bacterial Type Strains, Phase II (KMG-II): from individual species to whole genera.</title>
        <authorList>
            <person name="Goeker M."/>
        </authorList>
    </citation>
    <scope>NUCLEOTIDE SEQUENCE [LARGE SCALE GENOMIC DNA]</scope>
    <source>
        <strain evidence="10 11">DSM 24525</strain>
    </source>
</reference>
<evidence type="ECO:0000256" key="6">
    <source>
        <dbReference type="ARBA" id="ARBA00023126"/>
    </source>
</evidence>
<evidence type="ECO:0000256" key="2">
    <source>
        <dbReference type="ARBA" id="ARBA00004857"/>
    </source>
</evidence>
<dbReference type="GO" id="GO:0004801">
    <property type="term" value="F:transaldolase activity"/>
    <property type="evidence" value="ECO:0007669"/>
    <property type="project" value="UniProtKB-UniRule"/>
</dbReference>
<dbReference type="InterPro" id="IPR033919">
    <property type="entry name" value="TSA/FSA_arc/bac"/>
</dbReference>
<evidence type="ECO:0000256" key="3">
    <source>
        <dbReference type="ARBA" id="ARBA00005740"/>
    </source>
</evidence>
<dbReference type="InterPro" id="IPR001585">
    <property type="entry name" value="TAL/FSA"/>
</dbReference>
<comment type="caution">
    <text evidence="10">The sequence shown here is derived from an EMBL/GenBank/DDBJ whole genome shotgun (WGS) entry which is preliminary data.</text>
</comment>
<gene>
    <name evidence="9" type="primary">tal</name>
    <name evidence="10" type="ORF">C8P66_11239</name>
</gene>
<keyword evidence="7 9" id="KW-0704">Schiff base</keyword>
<dbReference type="EMBL" id="QKYU01000012">
    <property type="protein sequence ID" value="PZW45024.1"/>
    <property type="molecule type" value="Genomic_DNA"/>
</dbReference>
<dbReference type="SUPFAM" id="SSF51569">
    <property type="entry name" value="Aldolase"/>
    <property type="match status" value="1"/>
</dbReference>
<dbReference type="FunFam" id="3.20.20.70:FF:000018">
    <property type="entry name" value="Probable transaldolase"/>
    <property type="match status" value="1"/>
</dbReference>
<feature type="active site" description="Schiff-base intermediate with substrate" evidence="9">
    <location>
        <position position="83"/>
    </location>
</feature>
<dbReference type="GO" id="GO:0005737">
    <property type="term" value="C:cytoplasm"/>
    <property type="evidence" value="ECO:0007669"/>
    <property type="project" value="UniProtKB-SubCell"/>
</dbReference>
<name>A0A2W7KBM4_9PROT</name>
<evidence type="ECO:0000313" key="11">
    <source>
        <dbReference type="Proteomes" id="UP000249688"/>
    </source>
</evidence>
<comment type="catalytic activity">
    <reaction evidence="8 9">
        <text>D-sedoheptulose 7-phosphate + D-glyceraldehyde 3-phosphate = D-erythrose 4-phosphate + beta-D-fructose 6-phosphate</text>
        <dbReference type="Rhea" id="RHEA:17053"/>
        <dbReference type="ChEBI" id="CHEBI:16897"/>
        <dbReference type="ChEBI" id="CHEBI:57483"/>
        <dbReference type="ChEBI" id="CHEBI:57634"/>
        <dbReference type="ChEBI" id="CHEBI:59776"/>
        <dbReference type="EC" id="2.2.1.2"/>
    </reaction>
</comment>
<dbReference type="NCBIfam" id="TIGR00875">
    <property type="entry name" value="fsa_talC_mipB"/>
    <property type="match status" value="1"/>
</dbReference>
<dbReference type="EC" id="2.2.1.2" evidence="9"/>
<evidence type="ECO:0000256" key="7">
    <source>
        <dbReference type="ARBA" id="ARBA00023270"/>
    </source>
</evidence>
<comment type="subcellular location">
    <subcellularLocation>
        <location evidence="1 9">Cytoplasm</location>
    </subcellularLocation>
</comment>
<dbReference type="OrthoDB" id="9807051at2"/>
<dbReference type="PROSITE" id="PS00958">
    <property type="entry name" value="TRANSALDOLASE_2"/>
    <property type="match status" value="1"/>
</dbReference>
<evidence type="ECO:0000256" key="9">
    <source>
        <dbReference type="HAMAP-Rule" id="MF_00494"/>
    </source>
</evidence>
<protein>
    <recommendedName>
        <fullName evidence="9">Probable transaldolase</fullName>
        <ecNumber evidence="9">2.2.1.2</ecNumber>
    </recommendedName>
</protein>
<keyword evidence="4 9" id="KW-0963">Cytoplasm</keyword>
<proteinExistence type="inferred from homology"/>
<dbReference type="Proteomes" id="UP000249688">
    <property type="component" value="Unassembled WGS sequence"/>
</dbReference>
<comment type="function">
    <text evidence="9">Transaldolase is important for the balance of metabolites in the pentose-phosphate pathway.</text>
</comment>
<keyword evidence="11" id="KW-1185">Reference proteome</keyword>
<dbReference type="GO" id="GO:0042182">
    <property type="term" value="P:ketone catabolic process"/>
    <property type="evidence" value="ECO:0007669"/>
    <property type="project" value="UniProtKB-ARBA"/>
</dbReference>
<dbReference type="Pfam" id="PF00923">
    <property type="entry name" value="TAL_FSA"/>
    <property type="match status" value="1"/>
</dbReference>